<proteinExistence type="predicted"/>
<dbReference type="Pfam" id="PF04434">
    <property type="entry name" value="SWIM"/>
    <property type="match status" value="1"/>
</dbReference>
<name>A0A1G5SAM3_9PROT</name>
<dbReference type="OrthoDB" id="7187515at2"/>
<evidence type="ECO:0000256" key="1">
    <source>
        <dbReference type="PROSITE-ProRule" id="PRU00325"/>
    </source>
</evidence>
<protein>
    <recommendedName>
        <fullName evidence="3">SWIM-type domain-containing protein</fullName>
    </recommendedName>
</protein>
<evidence type="ECO:0000256" key="2">
    <source>
        <dbReference type="SAM" id="Coils"/>
    </source>
</evidence>
<dbReference type="GO" id="GO:0008270">
    <property type="term" value="F:zinc ion binding"/>
    <property type="evidence" value="ECO:0007669"/>
    <property type="project" value="UniProtKB-KW"/>
</dbReference>
<dbReference type="Proteomes" id="UP000198729">
    <property type="component" value="Unassembled WGS sequence"/>
</dbReference>
<keyword evidence="1" id="KW-0479">Metal-binding</keyword>
<dbReference type="STRING" id="51642.NSMM_120011"/>
<accession>A0A1G5SAM3</accession>
<dbReference type="InterPro" id="IPR007527">
    <property type="entry name" value="Znf_SWIM"/>
</dbReference>
<keyword evidence="2" id="KW-0175">Coiled coil</keyword>
<dbReference type="PROSITE" id="PS50966">
    <property type="entry name" value="ZF_SWIM"/>
    <property type="match status" value="1"/>
</dbReference>
<keyword evidence="5" id="KW-1185">Reference proteome</keyword>
<feature type="domain" description="SWIM-type" evidence="3">
    <location>
        <begin position="16"/>
        <end position="53"/>
    </location>
</feature>
<reference evidence="4 5" key="1">
    <citation type="submission" date="2016-10" db="EMBL/GenBank/DDBJ databases">
        <authorList>
            <person name="de Groot N.N."/>
        </authorList>
    </citation>
    <scope>NUCLEOTIDE SEQUENCE [LARGE SCALE GENOMIC DNA]</scope>
    <source>
        <strain evidence="4">1</strain>
    </source>
</reference>
<sequence>MEEIIFKVKGSAQDPYKVTFTKNKNNINAFCTCPADENGQYCKHRFAIMAGESEAVVSSNKEQAMVIKSWLPGSDLEEALMELAVAEHEHDKAKKRLSAAKKNIARAMRQ</sequence>
<evidence type="ECO:0000313" key="4">
    <source>
        <dbReference type="EMBL" id="SCZ84222.1"/>
    </source>
</evidence>
<dbReference type="EMBL" id="FMWO01000017">
    <property type="protein sequence ID" value="SCZ84222.1"/>
    <property type="molecule type" value="Genomic_DNA"/>
</dbReference>
<dbReference type="RefSeq" id="WP_090283542.1">
    <property type="nucleotide sequence ID" value="NZ_FMWO01000017.1"/>
</dbReference>
<evidence type="ECO:0000259" key="3">
    <source>
        <dbReference type="PROSITE" id="PS50966"/>
    </source>
</evidence>
<dbReference type="AlphaFoldDB" id="A0A1G5SAM3"/>
<feature type="coiled-coil region" evidence="2">
    <location>
        <begin position="76"/>
        <end position="110"/>
    </location>
</feature>
<gene>
    <name evidence="4" type="ORF">NSMM_120011</name>
</gene>
<keyword evidence="1" id="KW-0863">Zinc-finger</keyword>
<organism evidence="4 5">
    <name type="scientific">Nitrosomonas mobilis</name>
    <dbReference type="NCBI Taxonomy" id="51642"/>
    <lineage>
        <taxon>Bacteria</taxon>
        <taxon>Pseudomonadati</taxon>
        <taxon>Pseudomonadota</taxon>
        <taxon>Betaproteobacteria</taxon>
        <taxon>Nitrosomonadales</taxon>
        <taxon>Nitrosomonadaceae</taxon>
        <taxon>Nitrosomonas</taxon>
    </lineage>
</organism>
<evidence type="ECO:0000313" key="5">
    <source>
        <dbReference type="Proteomes" id="UP000198729"/>
    </source>
</evidence>
<keyword evidence="1" id="KW-0862">Zinc</keyword>